<keyword evidence="7" id="KW-0325">Glycoprotein</keyword>
<accession>A0A9J6GV42</accession>
<name>A0A9J6GV42_HAELO</name>
<keyword evidence="10" id="KW-1185">Reference proteome</keyword>
<dbReference type="PANTHER" id="PTHR42643">
    <property type="entry name" value="IONOTROPIC RECEPTOR 20A-RELATED"/>
    <property type="match status" value="1"/>
</dbReference>
<gene>
    <name evidence="9" type="ORF">HPB48_013211</name>
</gene>
<feature type="transmembrane region" description="Helical" evidence="8">
    <location>
        <begin position="364"/>
        <end position="387"/>
    </location>
</feature>
<keyword evidence="5 8" id="KW-0472">Membrane</keyword>
<evidence type="ECO:0000256" key="4">
    <source>
        <dbReference type="ARBA" id="ARBA00022989"/>
    </source>
</evidence>
<protein>
    <recommendedName>
        <fullName evidence="11">Ionotropic receptor</fullName>
    </recommendedName>
</protein>
<sequence length="413" mass="46482">MTSSHSRYFQSILEALRHSNATIIFKTFGNWKVAHKEMRCGRADILWRPQAVAQFPGISFPAVLLYAREAFYAYSGVGERWASSFMVFEQSQVALALLLTSGVAVWLVLSVAGSIASGTTLNWHVNWHAILDSATLTVSSLLSVSVSTIFDEARSRSRSLGATTTILLAIWLLGTIPLLVYFRALLTSRLSLSVPPNPVDTLEELEAHLDSGEVQPCVVKGNAMHFRFTSNESLDPGIYQKLRTTYNSSPRKEGLTFDNFESCWNHCATKPGFVCIHFSSNELVAHYRPEIPASREHFGLHLTSVPVRKDFPQMRALRNLMNRMSETGLYGRVNEYDKEGVAQNSNERLLNAKEEVKAIKLSELRSFCVCFLALYVLSFVVCCLEVLTVHWKPHRLFVGRYRAKPYRSNLSYG</sequence>
<dbReference type="GO" id="GO:0005886">
    <property type="term" value="C:plasma membrane"/>
    <property type="evidence" value="ECO:0007669"/>
    <property type="project" value="UniProtKB-SubCell"/>
</dbReference>
<evidence type="ECO:0000256" key="8">
    <source>
        <dbReference type="SAM" id="Phobius"/>
    </source>
</evidence>
<evidence type="ECO:0000313" key="10">
    <source>
        <dbReference type="Proteomes" id="UP000821853"/>
    </source>
</evidence>
<proteinExistence type="predicted"/>
<evidence type="ECO:0000256" key="7">
    <source>
        <dbReference type="ARBA" id="ARBA00023180"/>
    </source>
</evidence>
<evidence type="ECO:0000256" key="1">
    <source>
        <dbReference type="ARBA" id="ARBA00004651"/>
    </source>
</evidence>
<dbReference type="EMBL" id="JABSTR010000009">
    <property type="protein sequence ID" value="KAH9379354.1"/>
    <property type="molecule type" value="Genomic_DNA"/>
</dbReference>
<keyword evidence="6" id="KW-0675">Receptor</keyword>
<keyword evidence="3 8" id="KW-0812">Transmembrane</keyword>
<keyword evidence="4 8" id="KW-1133">Transmembrane helix</keyword>
<dbReference type="VEuPathDB" id="VectorBase:HLOH_043593"/>
<evidence type="ECO:0000256" key="6">
    <source>
        <dbReference type="ARBA" id="ARBA00023170"/>
    </source>
</evidence>
<dbReference type="InterPro" id="IPR052192">
    <property type="entry name" value="Insect_Ionotropic_Sensory_Rcpt"/>
</dbReference>
<evidence type="ECO:0000313" key="9">
    <source>
        <dbReference type="EMBL" id="KAH9379354.1"/>
    </source>
</evidence>
<keyword evidence="2" id="KW-1003">Cell membrane</keyword>
<feature type="transmembrane region" description="Helical" evidence="8">
    <location>
        <begin position="162"/>
        <end position="182"/>
    </location>
</feature>
<dbReference type="PANTHER" id="PTHR42643:SF38">
    <property type="entry name" value="IONOTROPIC RECEPTOR 100A"/>
    <property type="match status" value="1"/>
</dbReference>
<dbReference type="OMA" id="CFQHEAR"/>
<evidence type="ECO:0008006" key="11">
    <source>
        <dbReference type="Google" id="ProtNLM"/>
    </source>
</evidence>
<dbReference type="Proteomes" id="UP000821853">
    <property type="component" value="Unassembled WGS sequence"/>
</dbReference>
<dbReference type="AlphaFoldDB" id="A0A9J6GV42"/>
<evidence type="ECO:0000256" key="3">
    <source>
        <dbReference type="ARBA" id="ARBA00022692"/>
    </source>
</evidence>
<comment type="subcellular location">
    <subcellularLocation>
        <location evidence="1">Cell membrane</location>
        <topology evidence="1">Multi-pass membrane protein</topology>
    </subcellularLocation>
</comment>
<evidence type="ECO:0000256" key="2">
    <source>
        <dbReference type="ARBA" id="ARBA00022475"/>
    </source>
</evidence>
<organism evidence="9 10">
    <name type="scientific">Haemaphysalis longicornis</name>
    <name type="common">Bush tick</name>
    <dbReference type="NCBI Taxonomy" id="44386"/>
    <lineage>
        <taxon>Eukaryota</taxon>
        <taxon>Metazoa</taxon>
        <taxon>Ecdysozoa</taxon>
        <taxon>Arthropoda</taxon>
        <taxon>Chelicerata</taxon>
        <taxon>Arachnida</taxon>
        <taxon>Acari</taxon>
        <taxon>Parasitiformes</taxon>
        <taxon>Ixodida</taxon>
        <taxon>Ixodoidea</taxon>
        <taxon>Ixodidae</taxon>
        <taxon>Haemaphysalinae</taxon>
        <taxon>Haemaphysalis</taxon>
    </lineage>
</organism>
<evidence type="ECO:0000256" key="5">
    <source>
        <dbReference type="ARBA" id="ARBA00023136"/>
    </source>
</evidence>
<reference evidence="9 10" key="1">
    <citation type="journal article" date="2020" name="Cell">
        <title>Large-Scale Comparative Analyses of Tick Genomes Elucidate Their Genetic Diversity and Vector Capacities.</title>
        <authorList>
            <consortium name="Tick Genome and Microbiome Consortium (TIGMIC)"/>
            <person name="Jia N."/>
            <person name="Wang J."/>
            <person name="Shi W."/>
            <person name="Du L."/>
            <person name="Sun Y."/>
            <person name="Zhan W."/>
            <person name="Jiang J.F."/>
            <person name="Wang Q."/>
            <person name="Zhang B."/>
            <person name="Ji P."/>
            <person name="Bell-Sakyi L."/>
            <person name="Cui X.M."/>
            <person name="Yuan T.T."/>
            <person name="Jiang B.G."/>
            <person name="Yang W.F."/>
            <person name="Lam T.T."/>
            <person name="Chang Q.C."/>
            <person name="Ding S.J."/>
            <person name="Wang X.J."/>
            <person name="Zhu J.G."/>
            <person name="Ruan X.D."/>
            <person name="Zhao L."/>
            <person name="Wei J.T."/>
            <person name="Ye R.Z."/>
            <person name="Que T.C."/>
            <person name="Du C.H."/>
            <person name="Zhou Y.H."/>
            <person name="Cheng J.X."/>
            <person name="Dai P.F."/>
            <person name="Guo W.B."/>
            <person name="Han X.H."/>
            <person name="Huang E.J."/>
            <person name="Li L.F."/>
            <person name="Wei W."/>
            <person name="Gao Y.C."/>
            <person name="Liu J.Z."/>
            <person name="Shao H.Z."/>
            <person name="Wang X."/>
            <person name="Wang C.C."/>
            <person name="Yang T.C."/>
            <person name="Huo Q.B."/>
            <person name="Li W."/>
            <person name="Chen H.Y."/>
            <person name="Chen S.E."/>
            <person name="Zhou L.G."/>
            <person name="Ni X.B."/>
            <person name="Tian J.H."/>
            <person name="Sheng Y."/>
            <person name="Liu T."/>
            <person name="Pan Y.S."/>
            <person name="Xia L.Y."/>
            <person name="Li J."/>
            <person name="Zhao F."/>
            <person name="Cao W.C."/>
        </authorList>
    </citation>
    <scope>NUCLEOTIDE SEQUENCE [LARGE SCALE GENOMIC DNA]</scope>
    <source>
        <strain evidence="9">HaeL-2018</strain>
    </source>
</reference>
<comment type="caution">
    <text evidence="9">The sequence shown here is derived from an EMBL/GenBank/DDBJ whole genome shotgun (WGS) entry which is preliminary data.</text>
</comment>
<feature type="transmembrane region" description="Helical" evidence="8">
    <location>
        <begin position="93"/>
        <end position="115"/>
    </location>
</feature>